<organism evidence="1">
    <name type="scientific">Arundo donax</name>
    <name type="common">Giant reed</name>
    <name type="synonym">Donax arundinaceus</name>
    <dbReference type="NCBI Taxonomy" id="35708"/>
    <lineage>
        <taxon>Eukaryota</taxon>
        <taxon>Viridiplantae</taxon>
        <taxon>Streptophyta</taxon>
        <taxon>Embryophyta</taxon>
        <taxon>Tracheophyta</taxon>
        <taxon>Spermatophyta</taxon>
        <taxon>Magnoliopsida</taxon>
        <taxon>Liliopsida</taxon>
        <taxon>Poales</taxon>
        <taxon>Poaceae</taxon>
        <taxon>PACMAD clade</taxon>
        <taxon>Arundinoideae</taxon>
        <taxon>Arundineae</taxon>
        <taxon>Arundo</taxon>
    </lineage>
</organism>
<accession>A0A0A9EE32</accession>
<evidence type="ECO:0000313" key="1">
    <source>
        <dbReference type="EMBL" id="JAD99024.1"/>
    </source>
</evidence>
<proteinExistence type="predicted"/>
<dbReference type="AlphaFoldDB" id="A0A0A9EE32"/>
<name>A0A0A9EE32_ARUDO</name>
<reference evidence="1" key="2">
    <citation type="journal article" date="2015" name="Data Brief">
        <title>Shoot transcriptome of the giant reed, Arundo donax.</title>
        <authorList>
            <person name="Barrero R.A."/>
            <person name="Guerrero F.D."/>
            <person name="Moolhuijzen P."/>
            <person name="Goolsby J.A."/>
            <person name="Tidwell J."/>
            <person name="Bellgard S.E."/>
            <person name="Bellgard M.I."/>
        </authorList>
    </citation>
    <scope>NUCLEOTIDE SEQUENCE</scope>
    <source>
        <tissue evidence="1">Shoot tissue taken approximately 20 cm above the soil surface</tissue>
    </source>
</reference>
<dbReference type="EMBL" id="GBRH01198871">
    <property type="protein sequence ID" value="JAD99024.1"/>
    <property type="molecule type" value="Transcribed_RNA"/>
</dbReference>
<protein>
    <submittedName>
        <fullName evidence="1">Uncharacterized protein</fullName>
    </submittedName>
</protein>
<sequence>MQYLSGARGAVEQQASWPLKNASSIAN</sequence>
<reference evidence="1" key="1">
    <citation type="submission" date="2014-09" db="EMBL/GenBank/DDBJ databases">
        <authorList>
            <person name="Magalhaes I.L.F."/>
            <person name="Oliveira U."/>
            <person name="Santos F.R."/>
            <person name="Vidigal T.H.D.A."/>
            <person name="Brescovit A.D."/>
            <person name="Santos A.J."/>
        </authorList>
    </citation>
    <scope>NUCLEOTIDE SEQUENCE</scope>
    <source>
        <tissue evidence="1">Shoot tissue taken approximately 20 cm above the soil surface</tissue>
    </source>
</reference>